<dbReference type="CDD" id="cd03262">
    <property type="entry name" value="ABC_HisP_GlnQ"/>
    <property type="match status" value="1"/>
</dbReference>
<dbReference type="GO" id="GO:0005524">
    <property type="term" value="F:ATP binding"/>
    <property type="evidence" value="ECO:0007669"/>
    <property type="project" value="UniProtKB-KW"/>
</dbReference>
<comment type="subcellular location">
    <subcellularLocation>
        <location evidence="1">Cell membrane</location>
        <topology evidence="1">Peripheral membrane protein</topology>
    </subcellularLocation>
</comment>
<dbReference type="InterPro" id="IPR027417">
    <property type="entry name" value="P-loop_NTPase"/>
</dbReference>
<comment type="caution">
    <text evidence="11">The sequence shown here is derived from an EMBL/GenBank/DDBJ whole genome shotgun (WGS) entry which is preliminary data.</text>
</comment>
<evidence type="ECO:0000256" key="2">
    <source>
        <dbReference type="ARBA" id="ARBA00005417"/>
    </source>
</evidence>
<evidence type="ECO:0000259" key="10">
    <source>
        <dbReference type="PROSITE" id="PS50893"/>
    </source>
</evidence>
<keyword evidence="6 11" id="KW-0067">ATP-binding</keyword>
<dbReference type="SUPFAM" id="SSF52540">
    <property type="entry name" value="P-loop containing nucleoside triphosphate hydrolases"/>
    <property type="match status" value="1"/>
</dbReference>
<dbReference type="SMART" id="SM00382">
    <property type="entry name" value="AAA"/>
    <property type="match status" value="1"/>
</dbReference>
<dbReference type="PROSITE" id="PS00211">
    <property type="entry name" value="ABC_TRANSPORTER_1"/>
    <property type="match status" value="1"/>
</dbReference>
<evidence type="ECO:0000313" key="12">
    <source>
        <dbReference type="Proteomes" id="UP001230654"/>
    </source>
</evidence>
<feature type="domain" description="ABC transporter" evidence="10">
    <location>
        <begin position="33"/>
        <end position="267"/>
    </location>
</feature>
<dbReference type="PROSITE" id="PS50893">
    <property type="entry name" value="ABC_TRANSPORTER_2"/>
    <property type="match status" value="1"/>
</dbReference>
<dbReference type="PANTHER" id="PTHR43166:SF9">
    <property type="entry name" value="GLUTAMATE_ASPARTATE IMPORT ATP-BINDING PROTEIN GLTL"/>
    <property type="match status" value="1"/>
</dbReference>
<dbReference type="Gene3D" id="3.40.50.300">
    <property type="entry name" value="P-loop containing nucleotide triphosphate hydrolases"/>
    <property type="match status" value="1"/>
</dbReference>
<dbReference type="PANTHER" id="PTHR43166">
    <property type="entry name" value="AMINO ACID IMPORT ATP-BINDING PROTEIN"/>
    <property type="match status" value="1"/>
</dbReference>
<dbReference type="InterPro" id="IPR017871">
    <property type="entry name" value="ABC_transporter-like_CS"/>
</dbReference>
<dbReference type="Proteomes" id="UP001230654">
    <property type="component" value="Unassembled WGS sequence"/>
</dbReference>
<evidence type="ECO:0000256" key="1">
    <source>
        <dbReference type="ARBA" id="ARBA00004202"/>
    </source>
</evidence>
<dbReference type="InterPro" id="IPR003593">
    <property type="entry name" value="AAA+_ATPase"/>
</dbReference>
<gene>
    <name evidence="11" type="ORF">QF030_002476</name>
</gene>
<evidence type="ECO:0000256" key="4">
    <source>
        <dbReference type="ARBA" id="ARBA00022475"/>
    </source>
</evidence>
<sequence length="276" mass="30023">MSDAPAPQSPAPQSPAAQSPTARTPAAPPAPVLRMESVRKTFGGSVVLRDVGLEVAPHTVTALIGASGSGKSTLLRCANLLEDIDDGAIWLDGEEITDPRVDQDAVRRRIGVVFQAYNLFPHMTVLENITLAPRRVHGDSRAQAEKHARELLERLGLAGRADEYPDRLSGGQQQRVAIVRALAVRPRLLLLDEITAALDPELVGEVLNVVRDLKADGMTMVLATHEMGFAREVADQVCFLDAGVVLERGTPEQLFGDPQQERTRRFLRRIVEAGRL</sequence>
<keyword evidence="12" id="KW-1185">Reference proteome</keyword>
<keyword evidence="7" id="KW-0029">Amino-acid transport</keyword>
<protein>
    <submittedName>
        <fullName evidence="11">Polar amino acid transport system ATP-binding protein</fullName>
    </submittedName>
</protein>
<dbReference type="InterPro" id="IPR003439">
    <property type="entry name" value="ABC_transporter-like_ATP-bd"/>
</dbReference>
<keyword evidence="8" id="KW-0472">Membrane</keyword>
<proteinExistence type="inferred from homology"/>
<evidence type="ECO:0000256" key="9">
    <source>
        <dbReference type="SAM" id="MobiDB-lite"/>
    </source>
</evidence>
<dbReference type="Pfam" id="PF00005">
    <property type="entry name" value="ABC_tran"/>
    <property type="match status" value="1"/>
</dbReference>
<dbReference type="InterPro" id="IPR050086">
    <property type="entry name" value="MetN_ABC_transporter-like"/>
</dbReference>
<feature type="compositionally biased region" description="Low complexity" evidence="9">
    <location>
        <begin position="14"/>
        <end position="25"/>
    </location>
</feature>
<evidence type="ECO:0000256" key="7">
    <source>
        <dbReference type="ARBA" id="ARBA00022970"/>
    </source>
</evidence>
<reference evidence="11 12" key="1">
    <citation type="submission" date="2023-07" db="EMBL/GenBank/DDBJ databases">
        <title>Comparative genomics of wheat-associated soil bacteria to identify genetic determinants of phenazine resistance.</title>
        <authorList>
            <person name="Mouncey N."/>
        </authorList>
    </citation>
    <scope>NUCLEOTIDE SEQUENCE [LARGE SCALE GENOMIC DNA]</scope>
    <source>
        <strain evidence="11 12">B2I6</strain>
    </source>
</reference>
<evidence type="ECO:0000313" key="11">
    <source>
        <dbReference type="EMBL" id="MDQ0580298.1"/>
    </source>
</evidence>
<keyword evidence="3" id="KW-0813">Transport</keyword>
<name>A0ABU0NNI8_STRRH</name>
<dbReference type="PIRSF" id="PIRSF039085">
    <property type="entry name" value="ABC_ATPase_HisP"/>
    <property type="match status" value="1"/>
</dbReference>
<evidence type="ECO:0000256" key="6">
    <source>
        <dbReference type="ARBA" id="ARBA00022840"/>
    </source>
</evidence>
<keyword evidence="4" id="KW-1003">Cell membrane</keyword>
<dbReference type="InterPro" id="IPR030679">
    <property type="entry name" value="ABC_ATPase_HisP-typ"/>
</dbReference>
<evidence type="ECO:0000256" key="8">
    <source>
        <dbReference type="ARBA" id="ARBA00023136"/>
    </source>
</evidence>
<organism evidence="11 12">
    <name type="scientific">Streptomyces rishiriensis</name>
    <dbReference type="NCBI Taxonomy" id="68264"/>
    <lineage>
        <taxon>Bacteria</taxon>
        <taxon>Bacillati</taxon>
        <taxon>Actinomycetota</taxon>
        <taxon>Actinomycetes</taxon>
        <taxon>Kitasatosporales</taxon>
        <taxon>Streptomycetaceae</taxon>
        <taxon>Streptomyces</taxon>
    </lineage>
</organism>
<evidence type="ECO:0000256" key="5">
    <source>
        <dbReference type="ARBA" id="ARBA00022741"/>
    </source>
</evidence>
<dbReference type="EMBL" id="JAUSWV010000002">
    <property type="protein sequence ID" value="MDQ0580298.1"/>
    <property type="molecule type" value="Genomic_DNA"/>
</dbReference>
<accession>A0ABU0NNI8</accession>
<feature type="region of interest" description="Disordered" evidence="9">
    <location>
        <begin position="1"/>
        <end position="31"/>
    </location>
</feature>
<keyword evidence="5" id="KW-0547">Nucleotide-binding</keyword>
<comment type="similarity">
    <text evidence="2">Belongs to the ABC transporter superfamily.</text>
</comment>
<evidence type="ECO:0000256" key="3">
    <source>
        <dbReference type="ARBA" id="ARBA00022448"/>
    </source>
</evidence>